<evidence type="ECO:0000313" key="4">
    <source>
        <dbReference type="Proteomes" id="UP000315995"/>
    </source>
</evidence>
<keyword evidence="4" id="KW-1185">Reference proteome</keyword>
<proteinExistence type="predicted"/>
<dbReference type="SFLD" id="SFLDG01212">
    <property type="entry name" value="Phytoene_synthase_like"/>
    <property type="match status" value="1"/>
</dbReference>
<dbReference type="RefSeq" id="WP_141197707.1">
    <property type="nucleotide sequence ID" value="NZ_CP041186.1"/>
</dbReference>
<protein>
    <submittedName>
        <fullName evidence="3">Phytoene/squalene synthase family protein</fullName>
    </submittedName>
</protein>
<dbReference type="InterPro" id="IPR033904">
    <property type="entry name" value="Trans_IPPS_HH"/>
</dbReference>
<accession>A0A4Y6PSA9</accession>
<dbReference type="GO" id="GO:0051996">
    <property type="term" value="F:squalene synthase [NAD(P)H] activity"/>
    <property type="evidence" value="ECO:0007669"/>
    <property type="project" value="InterPro"/>
</dbReference>
<evidence type="ECO:0000256" key="2">
    <source>
        <dbReference type="SAM" id="Coils"/>
    </source>
</evidence>
<dbReference type="PROSITE" id="PS01045">
    <property type="entry name" value="SQUALEN_PHYTOEN_SYN_2"/>
    <property type="match status" value="1"/>
</dbReference>
<dbReference type="PROSITE" id="PS01044">
    <property type="entry name" value="SQUALEN_PHYTOEN_SYN_1"/>
    <property type="match status" value="1"/>
</dbReference>
<organism evidence="3 4">
    <name type="scientific">Persicimonas caeni</name>
    <dbReference type="NCBI Taxonomy" id="2292766"/>
    <lineage>
        <taxon>Bacteria</taxon>
        <taxon>Deltaproteobacteria</taxon>
        <taxon>Bradymonadales</taxon>
        <taxon>Bradymonadaceae</taxon>
        <taxon>Persicimonas</taxon>
    </lineage>
</organism>
<sequence>MSGSTDMVVASREVLAVNSRSFSWASWFLPADRRDDAAVVYALCRLIDDIADESDSAEQARAELKLLRGELEGERDARALVAVFLDVAERRKLDVVYALELIAGVESDLGKVCLRSDRDLLRYCYRVAGTVGLMMCAVLGVDDQRAHAHAIDLGVAMQLTNICRDVLEDAERGRVYLPAKRLRDAGVEPRELLAGEADPEKVSQVVCDLLKLADRYYRSADCGMAYIPARSRLAIVVAARIYRAIGVKLLQNDGDALAGRTIVSGTMKLWWVMVALSVYCSPTIMGVVPADGHDKSLHTALEGLPGV</sequence>
<evidence type="ECO:0000256" key="1">
    <source>
        <dbReference type="ARBA" id="ARBA00022679"/>
    </source>
</evidence>
<name>A0A4Y6PSA9_PERCE</name>
<evidence type="ECO:0000313" key="3">
    <source>
        <dbReference type="EMBL" id="QDG51222.1"/>
    </source>
</evidence>
<feature type="coiled-coil region" evidence="2">
    <location>
        <begin position="47"/>
        <end position="77"/>
    </location>
</feature>
<dbReference type="SFLD" id="SFLDG01018">
    <property type="entry name" value="Squalene/Phytoene_Synthase_Lik"/>
    <property type="match status" value="1"/>
</dbReference>
<dbReference type="Proteomes" id="UP000315995">
    <property type="component" value="Chromosome"/>
</dbReference>
<dbReference type="SFLD" id="SFLDS00005">
    <property type="entry name" value="Isoprenoid_Synthase_Type_I"/>
    <property type="match status" value="1"/>
</dbReference>
<dbReference type="CDD" id="cd00683">
    <property type="entry name" value="Trans_IPPS_HH"/>
    <property type="match status" value="1"/>
</dbReference>
<dbReference type="InterPro" id="IPR002060">
    <property type="entry name" value="Squ/phyt_synthse"/>
</dbReference>
<dbReference type="PANTHER" id="PTHR31480">
    <property type="entry name" value="BIFUNCTIONAL LYCOPENE CYCLASE/PHYTOENE SYNTHASE"/>
    <property type="match status" value="1"/>
</dbReference>
<dbReference type="EMBL" id="CP041186">
    <property type="protein sequence ID" value="QDG51222.1"/>
    <property type="molecule type" value="Genomic_DNA"/>
</dbReference>
<accession>A0A5B8Y7Q7</accession>
<dbReference type="InterPro" id="IPR008949">
    <property type="entry name" value="Isoprenoid_synthase_dom_sf"/>
</dbReference>
<dbReference type="GO" id="GO:0016117">
    <property type="term" value="P:carotenoid biosynthetic process"/>
    <property type="evidence" value="ECO:0007669"/>
    <property type="project" value="UniProtKB-ARBA"/>
</dbReference>
<dbReference type="InterPro" id="IPR044843">
    <property type="entry name" value="Trans_IPPS_bact-type"/>
</dbReference>
<reference evidence="3 4" key="1">
    <citation type="submission" date="2019-06" db="EMBL/GenBank/DDBJ databases">
        <title>Persicimonas caeni gen. nov., sp. nov., a predatory bacterium isolated from solar saltern.</title>
        <authorList>
            <person name="Wang S."/>
        </authorList>
    </citation>
    <scope>NUCLEOTIDE SEQUENCE [LARGE SCALE GENOMIC DNA]</scope>
    <source>
        <strain evidence="3 4">YN101</strain>
    </source>
</reference>
<dbReference type="Pfam" id="PF00494">
    <property type="entry name" value="SQS_PSY"/>
    <property type="match status" value="1"/>
</dbReference>
<gene>
    <name evidence="3" type="ORF">FIV42_10865</name>
</gene>
<dbReference type="Gene3D" id="1.10.600.10">
    <property type="entry name" value="Farnesyl Diphosphate Synthase"/>
    <property type="match status" value="1"/>
</dbReference>
<dbReference type="SUPFAM" id="SSF48576">
    <property type="entry name" value="Terpenoid synthases"/>
    <property type="match status" value="1"/>
</dbReference>
<keyword evidence="1" id="KW-0808">Transferase</keyword>
<dbReference type="AlphaFoldDB" id="A0A4Y6PSA9"/>
<dbReference type="OrthoDB" id="9807580at2"/>
<dbReference type="InterPro" id="IPR019845">
    <property type="entry name" value="Squalene/phytoene_synthase_CS"/>
</dbReference>
<dbReference type="GO" id="GO:0004311">
    <property type="term" value="F:geranylgeranyl diphosphate synthase activity"/>
    <property type="evidence" value="ECO:0007669"/>
    <property type="project" value="InterPro"/>
</dbReference>
<keyword evidence="2" id="KW-0175">Coiled coil</keyword>